<keyword evidence="2" id="KW-0677">Repeat</keyword>
<gene>
    <name evidence="6" type="ORF">NC992_18630</name>
</gene>
<dbReference type="RefSeq" id="WP_190694671.1">
    <property type="nucleotide sequence ID" value="NZ_JAMPKX010000009.1"/>
</dbReference>
<dbReference type="PROSITE" id="PS50082">
    <property type="entry name" value="WD_REPEATS_2"/>
    <property type="match status" value="9"/>
</dbReference>
<dbReference type="SMART" id="SM00320">
    <property type="entry name" value="WD40"/>
    <property type="match status" value="14"/>
</dbReference>
<evidence type="ECO:0000256" key="3">
    <source>
        <dbReference type="PROSITE-ProRule" id="PRU00221"/>
    </source>
</evidence>
<dbReference type="Gene3D" id="3.40.50.10140">
    <property type="entry name" value="Toll/interleukin-1 receptor homology (TIR) domain"/>
    <property type="match status" value="1"/>
</dbReference>
<feature type="repeat" description="WD" evidence="3">
    <location>
        <begin position="325"/>
        <end position="359"/>
    </location>
</feature>
<dbReference type="PANTHER" id="PTHR19879:SF9">
    <property type="entry name" value="TRANSCRIPTION INITIATION FACTOR TFIID SUBUNIT 5"/>
    <property type="match status" value="1"/>
</dbReference>
<dbReference type="Pfam" id="PF00400">
    <property type="entry name" value="WD40"/>
    <property type="match status" value="12"/>
</dbReference>
<dbReference type="Pfam" id="PF13676">
    <property type="entry name" value="TIR_2"/>
    <property type="match status" value="1"/>
</dbReference>
<dbReference type="PROSITE" id="PS50104">
    <property type="entry name" value="TIR"/>
    <property type="match status" value="1"/>
</dbReference>
<feature type="coiled-coil region" evidence="4">
    <location>
        <begin position="193"/>
        <end position="220"/>
    </location>
</feature>
<evidence type="ECO:0000313" key="6">
    <source>
        <dbReference type="EMBL" id="MEP0948905.1"/>
    </source>
</evidence>
<feature type="repeat" description="WD" evidence="3">
    <location>
        <begin position="366"/>
        <end position="400"/>
    </location>
</feature>
<dbReference type="PROSITE" id="PS00678">
    <property type="entry name" value="WD_REPEATS_1"/>
    <property type="match status" value="1"/>
</dbReference>
<feature type="repeat" description="WD" evidence="3">
    <location>
        <begin position="664"/>
        <end position="688"/>
    </location>
</feature>
<dbReference type="PROSITE" id="PS50294">
    <property type="entry name" value="WD_REPEATS_REGION"/>
    <property type="match status" value="7"/>
</dbReference>
<evidence type="ECO:0000256" key="4">
    <source>
        <dbReference type="SAM" id="Coils"/>
    </source>
</evidence>
<dbReference type="SUPFAM" id="SSF50978">
    <property type="entry name" value="WD40 repeat-like"/>
    <property type="match status" value="1"/>
</dbReference>
<dbReference type="InterPro" id="IPR000157">
    <property type="entry name" value="TIR_dom"/>
</dbReference>
<reference evidence="6 7" key="1">
    <citation type="submission" date="2022-04" db="EMBL/GenBank/DDBJ databases">
        <title>Positive selection, recombination, and allopatry shape intraspecific diversity of widespread and dominant cyanobacteria.</title>
        <authorList>
            <person name="Wei J."/>
            <person name="Shu W."/>
            <person name="Hu C."/>
        </authorList>
    </citation>
    <scope>NUCLEOTIDE SEQUENCE [LARGE SCALE GENOMIC DNA]</scope>
    <source>
        <strain evidence="6 7">DQ-A4</strain>
    </source>
</reference>
<feature type="repeat" description="WD" evidence="3">
    <location>
        <begin position="285"/>
        <end position="318"/>
    </location>
</feature>
<organism evidence="6 7">
    <name type="scientific">Leptolyngbya subtilissima DQ-A4</name>
    <dbReference type="NCBI Taxonomy" id="2933933"/>
    <lineage>
        <taxon>Bacteria</taxon>
        <taxon>Bacillati</taxon>
        <taxon>Cyanobacteriota</taxon>
        <taxon>Cyanophyceae</taxon>
        <taxon>Leptolyngbyales</taxon>
        <taxon>Leptolyngbyaceae</taxon>
        <taxon>Leptolyngbya group</taxon>
        <taxon>Leptolyngbya</taxon>
    </lineage>
</organism>
<dbReference type="Proteomes" id="UP001482513">
    <property type="component" value="Unassembled WGS sequence"/>
</dbReference>
<dbReference type="InterPro" id="IPR020472">
    <property type="entry name" value="WD40_PAC1"/>
</dbReference>
<dbReference type="InterPro" id="IPR036322">
    <property type="entry name" value="WD40_repeat_dom_sf"/>
</dbReference>
<feature type="repeat" description="WD" evidence="3">
    <location>
        <begin position="529"/>
        <end position="570"/>
    </location>
</feature>
<keyword evidence="4" id="KW-0175">Coiled coil</keyword>
<comment type="caution">
    <text evidence="6">The sequence shown here is derived from an EMBL/GenBank/DDBJ whole genome shotgun (WGS) entry which is preliminary data.</text>
</comment>
<dbReference type="PANTHER" id="PTHR19879">
    <property type="entry name" value="TRANSCRIPTION INITIATION FACTOR TFIID"/>
    <property type="match status" value="1"/>
</dbReference>
<dbReference type="EMBL" id="JAMPKX010000009">
    <property type="protein sequence ID" value="MEP0948905.1"/>
    <property type="molecule type" value="Genomic_DNA"/>
</dbReference>
<dbReference type="InterPro" id="IPR035897">
    <property type="entry name" value="Toll_tir_struct_dom_sf"/>
</dbReference>
<dbReference type="SMART" id="SM00255">
    <property type="entry name" value="TIR"/>
    <property type="match status" value="1"/>
</dbReference>
<dbReference type="SUPFAM" id="SSF52200">
    <property type="entry name" value="Toll/Interleukin receptor TIR domain"/>
    <property type="match status" value="1"/>
</dbReference>
<dbReference type="PRINTS" id="PR00320">
    <property type="entry name" value="GPROTEINBRPT"/>
</dbReference>
<dbReference type="InterPro" id="IPR015943">
    <property type="entry name" value="WD40/YVTN_repeat-like_dom_sf"/>
</dbReference>
<feature type="repeat" description="WD" evidence="3">
    <location>
        <begin position="737"/>
        <end position="769"/>
    </location>
</feature>
<protein>
    <submittedName>
        <fullName evidence="6">TIR domain-containing protein</fullName>
    </submittedName>
</protein>
<dbReference type="CDD" id="cd00200">
    <property type="entry name" value="WD40"/>
    <property type="match status" value="2"/>
</dbReference>
<evidence type="ECO:0000313" key="7">
    <source>
        <dbReference type="Proteomes" id="UP001482513"/>
    </source>
</evidence>
<dbReference type="InterPro" id="IPR019775">
    <property type="entry name" value="WD40_repeat_CS"/>
</dbReference>
<feature type="repeat" description="WD" evidence="3">
    <location>
        <begin position="778"/>
        <end position="812"/>
    </location>
</feature>
<sequence length="890" mass="99213">MSTDIFISYSRRDKAFVRALFSALNKLNRTIWVDWEDIAPAVDWRKNIYKGIEHGNKFIFVISPDSVASSYCLDEVNYAIKHGKQLVPVLCRETSSTQLPLELAKFQIISFCGDISFESALEKLLEAIDTDLEHAQVYTRLKLRAEEWGRNNQHESFLLRGTELATAEQWLLDSTSKKPKPSEIHKDYITASQDMQRKENNRWKELYDEAQKRRTEAEKSEIRALCKSSEALFESGQYFDALFEGFKAGADFKGFEWSESEPKIYNQLVSVLQQANYSVRECNRLVGHATAVSGLSFSLDGKLASGDNDGIINIWNVDGSLIQTIEAHADCINSIAFHPNSQLLASSSEDCTVKLWKVDGTLIDTFTEHSSDVGGVCFSPDGTMIASIDDDGVIKLWQLDGTVLQSFKGHEFGNDICFSPDGKLLASGVSRPSDTTLKLWDLDGNLKKELELERGVQRLSFHPEGKILAAVGGSNAVLIQIDDLSITELPTEKWQIASDICFSLDGSAAAYSDSDGNLKLWKNNTVTRVFRQNCSINSTCFSPDGSLLVSAGIDGILRLWRLDGNGLTKIFDGYEGQSFYGLSFNPDGNTVATGDNEGTVRLWNRNGDPLKIFDGQQGIVEKVQFSPDGQKLASTSASDGTIFIRKLDGILVSKIDTEGRTWDISFSPNGEFIASVGADNVIKIWRIDGTLVKTFQGDENQYNYSVCFSSNGRNIAAGTSSRKIHLWDINGTLLKTVKGHARAVMSVNFSADGQYLVSGCRDNTVKLWSQDGELIKTFRGHSNFVYCARFSPDSQVIASASFDKTVKLWRLDGSLIATLRGHNDAVMHVEFSPDSQTLISVGRDNKIIAWEWNLGLDRLLEYSRDWLQYYFQSNPQENLEATSKDTLLQR</sequence>
<dbReference type="InterPro" id="IPR001680">
    <property type="entry name" value="WD40_rpt"/>
</dbReference>
<dbReference type="SUPFAM" id="SSF69322">
    <property type="entry name" value="Tricorn protease domain 2"/>
    <property type="match status" value="1"/>
</dbReference>
<keyword evidence="1 3" id="KW-0853">WD repeat</keyword>
<evidence type="ECO:0000256" key="1">
    <source>
        <dbReference type="ARBA" id="ARBA00022574"/>
    </source>
</evidence>
<feature type="repeat" description="WD" evidence="3">
    <location>
        <begin position="819"/>
        <end position="851"/>
    </location>
</feature>
<evidence type="ECO:0000259" key="5">
    <source>
        <dbReference type="PROSITE" id="PS50104"/>
    </source>
</evidence>
<keyword evidence="7" id="KW-1185">Reference proteome</keyword>
<accession>A0ABV0K8N5</accession>
<evidence type="ECO:0000256" key="2">
    <source>
        <dbReference type="ARBA" id="ARBA00022737"/>
    </source>
</evidence>
<proteinExistence type="predicted"/>
<dbReference type="Gene3D" id="2.130.10.10">
    <property type="entry name" value="YVTN repeat-like/Quinoprotein amine dehydrogenase"/>
    <property type="match status" value="3"/>
</dbReference>
<feature type="repeat" description="WD" evidence="3">
    <location>
        <begin position="582"/>
        <end position="604"/>
    </location>
</feature>
<feature type="domain" description="TIR" evidence="5">
    <location>
        <begin position="1"/>
        <end position="132"/>
    </location>
</feature>
<name>A0ABV0K8N5_9CYAN</name>